<dbReference type="GO" id="GO:0005886">
    <property type="term" value="C:plasma membrane"/>
    <property type="evidence" value="ECO:0007669"/>
    <property type="project" value="UniProtKB-SubCell"/>
</dbReference>
<evidence type="ECO:0008006" key="12">
    <source>
        <dbReference type="Google" id="ProtNLM"/>
    </source>
</evidence>
<dbReference type="PANTHER" id="PTHR30572">
    <property type="entry name" value="MEMBRANE COMPONENT OF TRANSPORTER-RELATED"/>
    <property type="match status" value="1"/>
</dbReference>
<feature type="domain" description="MacB-like periplasmic core" evidence="9">
    <location>
        <begin position="30"/>
        <end position="220"/>
    </location>
</feature>
<dbReference type="AlphaFoldDB" id="A0A928V3L4"/>
<reference evidence="10" key="1">
    <citation type="submission" date="2018-07" db="EMBL/GenBank/DDBJ databases">
        <title>Genome assembly of strain Ka43.</title>
        <authorList>
            <person name="Kukolya J."/>
            <person name="Nagy I."/>
            <person name="Horvath B."/>
            <person name="Toth A."/>
        </authorList>
    </citation>
    <scope>NUCLEOTIDE SEQUENCE</scope>
    <source>
        <strain evidence="10">KB43</strain>
    </source>
</reference>
<keyword evidence="5 7" id="KW-0472">Membrane</keyword>
<dbReference type="InterPro" id="IPR050250">
    <property type="entry name" value="Macrolide_Exporter_MacB"/>
</dbReference>
<comment type="similarity">
    <text evidence="6">Belongs to the ABC-4 integral membrane protein family.</text>
</comment>
<gene>
    <name evidence="10" type="ORF">C4F51_01965</name>
</gene>
<evidence type="ECO:0000256" key="4">
    <source>
        <dbReference type="ARBA" id="ARBA00022989"/>
    </source>
</evidence>
<evidence type="ECO:0000259" key="9">
    <source>
        <dbReference type="Pfam" id="PF12704"/>
    </source>
</evidence>
<dbReference type="GO" id="GO:0022857">
    <property type="term" value="F:transmembrane transporter activity"/>
    <property type="evidence" value="ECO:0007669"/>
    <property type="project" value="TreeGrafter"/>
</dbReference>
<dbReference type="EMBL" id="PRDL01000001">
    <property type="protein sequence ID" value="MBE8715952.1"/>
    <property type="molecule type" value="Genomic_DNA"/>
</dbReference>
<feature type="domain" description="ABC3 transporter permease C-terminal" evidence="8">
    <location>
        <begin position="281"/>
        <end position="393"/>
    </location>
</feature>
<dbReference type="Pfam" id="PF12704">
    <property type="entry name" value="MacB_PCD"/>
    <property type="match status" value="1"/>
</dbReference>
<feature type="transmembrane region" description="Helical" evidence="7">
    <location>
        <begin position="323"/>
        <end position="348"/>
    </location>
</feature>
<protein>
    <recommendedName>
        <fullName evidence="12">ABC transport system permease protein</fullName>
    </recommendedName>
</protein>
<evidence type="ECO:0000313" key="11">
    <source>
        <dbReference type="Proteomes" id="UP000652567"/>
    </source>
</evidence>
<dbReference type="PANTHER" id="PTHR30572:SF4">
    <property type="entry name" value="ABC TRANSPORTER PERMEASE YTRF"/>
    <property type="match status" value="1"/>
</dbReference>
<accession>A0A928V3L4</accession>
<evidence type="ECO:0000259" key="8">
    <source>
        <dbReference type="Pfam" id="PF02687"/>
    </source>
</evidence>
<feature type="transmembrane region" description="Helical" evidence="7">
    <location>
        <begin position="363"/>
        <end position="383"/>
    </location>
</feature>
<comment type="caution">
    <text evidence="10">The sequence shown here is derived from an EMBL/GenBank/DDBJ whole genome shotgun (WGS) entry which is preliminary data.</text>
</comment>
<dbReference type="Pfam" id="PF02687">
    <property type="entry name" value="FtsX"/>
    <property type="match status" value="1"/>
</dbReference>
<proteinExistence type="inferred from homology"/>
<keyword evidence="2" id="KW-1003">Cell membrane</keyword>
<keyword evidence="3 7" id="KW-0812">Transmembrane</keyword>
<evidence type="ECO:0000256" key="3">
    <source>
        <dbReference type="ARBA" id="ARBA00022692"/>
    </source>
</evidence>
<evidence type="ECO:0000256" key="7">
    <source>
        <dbReference type="SAM" id="Phobius"/>
    </source>
</evidence>
<evidence type="ECO:0000256" key="2">
    <source>
        <dbReference type="ARBA" id="ARBA00022475"/>
    </source>
</evidence>
<sequence>MLELSPIIKSLWRNKTGPLLIIIQLALTIAAISNAMFVVSERMAKIDRPSGIAEQEIFTLWMRQSSPGIDLQAVIERDMTIIRSTPGVIDATPISSLPFSGSGSSAGMRKELAERAIIYQAANYEISKHGLNSLGLNLIEGRNFYDDEVIFFERDNAPQNSVVIISQHLAQEIFPDESAVGKTLYKGAMPLTVVGIVEQMVSPWSDSDRFNHAIFVPTIVKEGSINYLVRTGKDDRYFIMNSLIEKLRALDNTRLVVDENTMEKIKGKSYADDYAMIKILMVVIAMLILVNALGIFGLTTFWVNQRRKQIGIRRALGSTKAGIMRYFMLENLVLVIVAALLGTVLVYLNSSYMVRTYGASLLPWYYIPVTTLFILIVTLAAAFSPVRRASLISPVEAVANV</sequence>
<evidence type="ECO:0000313" key="10">
    <source>
        <dbReference type="EMBL" id="MBE8715952.1"/>
    </source>
</evidence>
<comment type="subcellular location">
    <subcellularLocation>
        <location evidence="1">Cell membrane</location>
        <topology evidence="1">Multi-pass membrane protein</topology>
    </subcellularLocation>
</comment>
<dbReference type="InterPro" id="IPR025857">
    <property type="entry name" value="MacB_PCD"/>
</dbReference>
<evidence type="ECO:0000256" key="5">
    <source>
        <dbReference type="ARBA" id="ARBA00023136"/>
    </source>
</evidence>
<dbReference type="InterPro" id="IPR003838">
    <property type="entry name" value="ABC3_permease_C"/>
</dbReference>
<name>A0A928V3L4_9GAMM</name>
<keyword evidence="4 7" id="KW-1133">Transmembrane helix</keyword>
<dbReference type="RefSeq" id="WP_193906685.1">
    <property type="nucleotide sequence ID" value="NZ_PRDL01000001.1"/>
</dbReference>
<organism evidence="10 11">
    <name type="scientific">Cellvibrio polysaccharolyticus</name>
    <dbReference type="NCBI Taxonomy" id="2082724"/>
    <lineage>
        <taxon>Bacteria</taxon>
        <taxon>Pseudomonadati</taxon>
        <taxon>Pseudomonadota</taxon>
        <taxon>Gammaproteobacteria</taxon>
        <taxon>Cellvibrionales</taxon>
        <taxon>Cellvibrionaceae</taxon>
        <taxon>Cellvibrio</taxon>
    </lineage>
</organism>
<keyword evidence="11" id="KW-1185">Reference proteome</keyword>
<evidence type="ECO:0000256" key="1">
    <source>
        <dbReference type="ARBA" id="ARBA00004651"/>
    </source>
</evidence>
<dbReference type="Proteomes" id="UP000652567">
    <property type="component" value="Unassembled WGS sequence"/>
</dbReference>
<evidence type="ECO:0000256" key="6">
    <source>
        <dbReference type="ARBA" id="ARBA00038076"/>
    </source>
</evidence>
<feature type="transmembrane region" description="Helical" evidence="7">
    <location>
        <begin position="279"/>
        <end position="303"/>
    </location>
</feature>